<accession>A0A318EGM3</accession>
<evidence type="ECO:0008006" key="4">
    <source>
        <dbReference type="Google" id="ProtNLM"/>
    </source>
</evidence>
<feature type="coiled-coil region" evidence="1">
    <location>
        <begin position="3"/>
        <end position="80"/>
    </location>
</feature>
<name>A0A318EGM3_9FIRM</name>
<organism evidence="2 3">
    <name type="scientific">Lachnotalea glycerini</name>
    <dbReference type="NCBI Taxonomy" id="1763509"/>
    <lineage>
        <taxon>Bacteria</taxon>
        <taxon>Bacillati</taxon>
        <taxon>Bacillota</taxon>
        <taxon>Clostridia</taxon>
        <taxon>Lachnospirales</taxon>
        <taxon>Lachnospiraceae</taxon>
        <taxon>Lachnotalea</taxon>
    </lineage>
</organism>
<dbReference type="EMBL" id="QICS01000019">
    <property type="protein sequence ID" value="PXV85107.1"/>
    <property type="molecule type" value="Genomic_DNA"/>
</dbReference>
<reference evidence="2 3" key="1">
    <citation type="submission" date="2018-05" db="EMBL/GenBank/DDBJ databases">
        <title>Genomic Encyclopedia of Type Strains, Phase IV (KMG-IV): sequencing the most valuable type-strain genomes for metagenomic binning, comparative biology and taxonomic classification.</title>
        <authorList>
            <person name="Goeker M."/>
        </authorList>
    </citation>
    <scope>NUCLEOTIDE SEQUENCE [LARGE SCALE GENOMIC DNA]</scope>
    <source>
        <strain evidence="2 3">DSM 28816</strain>
    </source>
</reference>
<dbReference type="RefSeq" id="WP_110291984.1">
    <property type="nucleotide sequence ID" value="NZ_QICS01000019.1"/>
</dbReference>
<sequence>MTKEELQRENENKKEYLRSYQGLLKNIKLLQVEIDQLRISKMNPSVTYDDMPHPNNNTDLSTYAAVLDSKERQLADVKERALIRYGEIADKIENMSDATERSLLTLKYLRLLTFDEVAEKLDYSARNTIRKHGIALKHFMM</sequence>
<gene>
    <name evidence="2" type="ORF">C8E03_11931</name>
</gene>
<evidence type="ECO:0000256" key="1">
    <source>
        <dbReference type="SAM" id="Coils"/>
    </source>
</evidence>
<dbReference type="AlphaFoldDB" id="A0A318EGM3"/>
<evidence type="ECO:0000313" key="2">
    <source>
        <dbReference type="EMBL" id="PXV85107.1"/>
    </source>
</evidence>
<proteinExistence type="predicted"/>
<evidence type="ECO:0000313" key="3">
    <source>
        <dbReference type="Proteomes" id="UP000247523"/>
    </source>
</evidence>
<comment type="caution">
    <text evidence="2">The sequence shown here is derived from an EMBL/GenBank/DDBJ whole genome shotgun (WGS) entry which is preliminary data.</text>
</comment>
<keyword evidence="1" id="KW-0175">Coiled coil</keyword>
<dbReference type="Proteomes" id="UP000247523">
    <property type="component" value="Unassembled WGS sequence"/>
</dbReference>
<protein>
    <recommendedName>
        <fullName evidence="4">DUF1492 domain-containing protein</fullName>
    </recommendedName>
</protein>